<evidence type="ECO:0000256" key="1">
    <source>
        <dbReference type="SAM" id="MobiDB-lite"/>
    </source>
</evidence>
<name>A0A8X6T273_TRICX</name>
<dbReference type="EMBL" id="BMAU01021349">
    <property type="protein sequence ID" value="GFY18546.1"/>
    <property type="molecule type" value="Genomic_DNA"/>
</dbReference>
<organism evidence="2 3">
    <name type="scientific">Trichonephila clavipes</name>
    <name type="common">Golden silk orbweaver</name>
    <name type="synonym">Nephila clavipes</name>
    <dbReference type="NCBI Taxonomy" id="2585209"/>
    <lineage>
        <taxon>Eukaryota</taxon>
        <taxon>Metazoa</taxon>
        <taxon>Ecdysozoa</taxon>
        <taxon>Arthropoda</taxon>
        <taxon>Chelicerata</taxon>
        <taxon>Arachnida</taxon>
        <taxon>Araneae</taxon>
        <taxon>Araneomorphae</taxon>
        <taxon>Entelegynae</taxon>
        <taxon>Araneoidea</taxon>
        <taxon>Nephilidae</taxon>
        <taxon>Trichonephila</taxon>
    </lineage>
</organism>
<feature type="region of interest" description="Disordered" evidence="1">
    <location>
        <begin position="1"/>
        <end position="27"/>
    </location>
</feature>
<evidence type="ECO:0000313" key="2">
    <source>
        <dbReference type="EMBL" id="GFY18546.1"/>
    </source>
</evidence>
<evidence type="ECO:0000313" key="3">
    <source>
        <dbReference type="Proteomes" id="UP000887159"/>
    </source>
</evidence>
<keyword evidence="3" id="KW-1185">Reference proteome</keyword>
<sequence>MSIPYDENQGPTTCPPMSDESTITGCSSRSHAGLRKVKVANTGSTLSCHGLNSGASENPPNRKAAAC</sequence>
<gene>
    <name evidence="2" type="ORF">TNCV_2397721</name>
</gene>
<protein>
    <submittedName>
        <fullName evidence="2">Uncharacterized protein</fullName>
    </submittedName>
</protein>
<dbReference type="Proteomes" id="UP000887159">
    <property type="component" value="Unassembled WGS sequence"/>
</dbReference>
<comment type="caution">
    <text evidence="2">The sequence shown here is derived from an EMBL/GenBank/DDBJ whole genome shotgun (WGS) entry which is preliminary data.</text>
</comment>
<proteinExistence type="predicted"/>
<accession>A0A8X6T273</accession>
<dbReference type="AlphaFoldDB" id="A0A8X6T273"/>
<reference evidence="2" key="1">
    <citation type="submission" date="2020-08" db="EMBL/GenBank/DDBJ databases">
        <title>Multicomponent nature underlies the extraordinary mechanical properties of spider dragline silk.</title>
        <authorList>
            <person name="Kono N."/>
            <person name="Nakamura H."/>
            <person name="Mori M."/>
            <person name="Yoshida Y."/>
            <person name="Ohtoshi R."/>
            <person name="Malay A.D."/>
            <person name="Moran D.A.P."/>
            <person name="Tomita M."/>
            <person name="Numata K."/>
            <person name="Arakawa K."/>
        </authorList>
    </citation>
    <scope>NUCLEOTIDE SEQUENCE</scope>
</reference>
<feature type="region of interest" description="Disordered" evidence="1">
    <location>
        <begin position="47"/>
        <end position="67"/>
    </location>
</feature>